<feature type="domain" description="TauD/TfdA-like" evidence="7">
    <location>
        <begin position="13"/>
        <end position="276"/>
    </location>
</feature>
<evidence type="ECO:0000313" key="8">
    <source>
        <dbReference type="EMBL" id="KAJ8989418.1"/>
    </source>
</evidence>
<keyword evidence="5" id="KW-0560">Oxidoreductase</keyword>
<dbReference type="InterPro" id="IPR051323">
    <property type="entry name" value="AtsK-like"/>
</dbReference>
<dbReference type="EMBL" id="JAJGCB010000014">
    <property type="protein sequence ID" value="KAJ8989418.1"/>
    <property type="molecule type" value="Genomic_DNA"/>
</dbReference>
<dbReference type="Pfam" id="PF02668">
    <property type="entry name" value="TauD"/>
    <property type="match status" value="1"/>
</dbReference>
<name>A0AAN6EQE8_EXODE</name>
<dbReference type="SUPFAM" id="SSF51197">
    <property type="entry name" value="Clavaminate synthase-like"/>
    <property type="match status" value="1"/>
</dbReference>
<accession>A0AAN6EQE8</accession>
<sequence length="308" mass="35152">MNKSDTHHPTLLRKQTVSERGVVFFRKQDNLTNHLQKQLIQRLGELAGKPSTSKLHIHPILNSERELGGNDPEISTISSVQQDKIYKKTPYHQSRKEQGSAQWHSDIAFEPVPADYTSLRLVQLPRTGGDTLWASGYEIYDRISEPYQKFLESLTATFAQPAFKEVAEKGGFKLYEKERGAPENIGSELRAIHPVVRTNPVTGWKSIFPVGGHVQHINGLTEPESKKLLDWFLELVHKNHDLQVRFKWKNPNDIAIWDNRSVFHSATYDYKGQGDRFGNRVVGLGERPYFDPNSTSRRVALGLVEEDD</sequence>
<keyword evidence="6" id="KW-0408">Iron</keyword>
<dbReference type="PANTHER" id="PTHR30468">
    <property type="entry name" value="ALPHA-KETOGLUTARATE-DEPENDENT SULFONATE DIOXYGENASE"/>
    <property type="match status" value="1"/>
</dbReference>
<evidence type="ECO:0000256" key="2">
    <source>
        <dbReference type="ARBA" id="ARBA00005896"/>
    </source>
</evidence>
<evidence type="ECO:0000256" key="3">
    <source>
        <dbReference type="ARBA" id="ARBA00022723"/>
    </source>
</evidence>
<evidence type="ECO:0000256" key="1">
    <source>
        <dbReference type="ARBA" id="ARBA00001954"/>
    </source>
</evidence>
<keyword evidence="3" id="KW-0479">Metal-binding</keyword>
<protein>
    <recommendedName>
        <fullName evidence="7">TauD/TfdA-like domain-containing protein</fullName>
    </recommendedName>
</protein>
<reference evidence="8" key="1">
    <citation type="submission" date="2023-01" db="EMBL/GenBank/DDBJ databases">
        <title>Exophiala dermititidis isolated from Cystic Fibrosis Patient.</title>
        <authorList>
            <person name="Kurbessoian T."/>
            <person name="Crocker A."/>
            <person name="Murante D."/>
            <person name="Hogan D.A."/>
            <person name="Stajich J.E."/>
        </authorList>
    </citation>
    <scope>NUCLEOTIDE SEQUENCE</scope>
    <source>
        <strain evidence="8">Ex8</strain>
    </source>
</reference>
<evidence type="ECO:0000256" key="4">
    <source>
        <dbReference type="ARBA" id="ARBA00022964"/>
    </source>
</evidence>
<keyword evidence="4" id="KW-0223">Dioxygenase</keyword>
<dbReference type="InterPro" id="IPR003819">
    <property type="entry name" value="TauD/TfdA-like"/>
</dbReference>
<evidence type="ECO:0000259" key="7">
    <source>
        <dbReference type="Pfam" id="PF02668"/>
    </source>
</evidence>
<comment type="caution">
    <text evidence="8">The sequence shown here is derived from an EMBL/GenBank/DDBJ whole genome shotgun (WGS) entry which is preliminary data.</text>
</comment>
<dbReference type="Gene3D" id="3.60.130.10">
    <property type="entry name" value="Clavaminate synthase-like"/>
    <property type="match status" value="1"/>
</dbReference>
<dbReference type="GO" id="GO:0016706">
    <property type="term" value="F:2-oxoglutarate-dependent dioxygenase activity"/>
    <property type="evidence" value="ECO:0007669"/>
    <property type="project" value="TreeGrafter"/>
</dbReference>
<dbReference type="PANTHER" id="PTHR30468:SF10">
    <property type="entry name" value="TAUD_TFDA-LIKE DOMAIN-CONTAINING PROTEIN"/>
    <property type="match status" value="1"/>
</dbReference>
<gene>
    <name evidence="8" type="ORF">HRR80_006654</name>
</gene>
<evidence type="ECO:0000256" key="5">
    <source>
        <dbReference type="ARBA" id="ARBA00023002"/>
    </source>
</evidence>
<organism evidence="8 9">
    <name type="scientific">Exophiala dermatitidis</name>
    <name type="common">Black yeast-like fungus</name>
    <name type="synonym">Wangiella dermatitidis</name>
    <dbReference type="NCBI Taxonomy" id="5970"/>
    <lineage>
        <taxon>Eukaryota</taxon>
        <taxon>Fungi</taxon>
        <taxon>Dikarya</taxon>
        <taxon>Ascomycota</taxon>
        <taxon>Pezizomycotina</taxon>
        <taxon>Eurotiomycetes</taxon>
        <taxon>Chaetothyriomycetidae</taxon>
        <taxon>Chaetothyriales</taxon>
        <taxon>Herpotrichiellaceae</taxon>
        <taxon>Exophiala</taxon>
    </lineage>
</organism>
<dbReference type="GO" id="GO:0005737">
    <property type="term" value="C:cytoplasm"/>
    <property type="evidence" value="ECO:0007669"/>
    <property type="project" value="TreeGrafter"/>
</dbReference>
<dbReference type="AlphaFoldDB" id="A0AAN6EQE8"/>
<evidence type="ECO:0000313" key="9">
    <source>
        <dbReference type="Proteomes" id="UP001161757"/>
    </source>
</evidence>
<dbReference type="InterPro" id="IPR042098">
    <property type="entry name" value="TauD-like_sf"/>
</dbReference>
<comment type="cofactor">
    <cofactor evidence="1">
        <name>Fe(2+)</name>
        <dbReference type="ChEBI" id="CHEBI:29033"/>
    </cofactor>
</comment>
<proteinExistence type="inferred from homology"/>
<comment type="similarity">
    <text evidence="2">Belongs to the TfdA dioxygenase family.</text>
</comment>
<evidence type="ECO:0000256" key="6">
    <source>
        <dbReference type="ARBA" id="ARBA00023004"/>
    </source>
</evidence>
<dbReference type="GO" id="GO:0046872">
    <property type="term" value="F:metal ion binding"/>
    <property type="evidence" value="ECO:0007669"/>
    <property type="project" value="UniProtKB-KW"/>
</dbReference>
<dbReference type="Proteomes" id="UP001161757">
    <property type="component" value="Unassembled WGS sequence"/>
</dbReference>